<dbReference type="GO" id="GO:0016020">
    <property type="term" value="C:membrane"/>
    <property type="evidence" value="ECO:0007669"/>
    <property type="project" value="UniProtKB-SubCell"/>
</dbReference>
<proteinExistence type="predicted"/>
<dbReference type="Proteomes" id="UP001529510">
    <property type="component" value="Unassembled WGS sequence"/>
</dbReference>
<evidence type="ECO:0000313" key="6">
    <source>
        <dbReference type="EMBL" id="KAL0185807.1"/>
    </source>
</evidence>
<evidence type="ECO:0000256" key="4">
    <source>
        <dbReference type="ARBA" id="ARBA00023136"/>
    </source>
</evidence>
<name>A0ABD0QI07_CIRMR</name>
<dbReference type="EMBL" id="JAMKFB020000008">
    <property type="protein sequence ID" value="KAL0185807.1"/>
    <property type="molecule type" value="Genomic_DNA"/>
</dbReference>
<gene>
    <name evidence="6" type="ORF">M9458_017477</name>
</gene>
<keyword evidence="4" id="KW-0472">Membrane</keyword>
<evidence type="ECO:0000256" key="1">
    <source>
        <dbReference type="ARBA" id="ARBA00004370"/>
    </source>
</evidence>
<evidence type="ECO:0000256" key="2">
    <source>
        <dbReference type="ARBA" id="ARBA00022692"/>
    </source>
</evidence>
<protein>
    <recommendedName>
        <fullName evidence="5">Receptor ligand binding region domain-containing protein</fullName>
    </recommendedName>
</protein>
<dbReference type="AlphaFoldDB" id="A0ABD0QI07"/>
<dbReference type="InterPro" id="IPR028082">
    <property type="entry name" value="Peripla_BP_I"/>
</dbReference>
<feature type="domain" description="Receptor ligand binding region" evidence="5">
    <location>
        <begin position="3"/>
        <end position="93"/>
    </location>
</feature>
<comment type="subcellular location">
    <subcellularLocation>
        <location evidence="1">Membrane</location>
    </subcellularLocation>
</comment>
<feature type="non-terminal residue" evidence="6">
    <location>
        <position position="1"/>
    </location>
</feature>
<dbReference type="Gene3D" id="3.40.50.2300">
    <property type="match status" value="1"/>
</dbReference>
<feature type="non-terminal residue" evidence="6">
    <location>
        <position position="94"/>
    </location>
</feature>
<evidence type="ECO:0000256" key="3">
    <source>
        <dbReference type="ARBA" id="ARBA00022989"/>
    </source>
</evidence>
<comment type="caution">
    <text evidence="6">The sequence shown here is derived from an EMBL/GenBank/DDBJ whole genome shotgun (WGS) entry which is preliminary data.</text>
</comment>
<reference evidence="6 7" key="1">
    <citation type="submission" date="2024-05" db="EMBL/GenBank/DDBJ databases">
        <title>Genome sequencing and assembly of Indian major carp, Cirrhinus mrigala (Hamilton, 1822).</title>
        <authorList>
            <person name="Mohindra V."/>
            <person name="Chowdhury L.M."/>
            <person name="Lal K."/>
            <person name="Jena J.K."/>
        </authorList>
    </citation>
    <scope>NUCLEOTIDE SEQUENCE [LARGE SCALE GENOMIC DNA]</scope>
    <source>
        <strain evidence="6">CM1030</strain>
        <tissue evidence="6">Blood</tissue>
    </source>
</reference>
<dbReference type="SUPFAM" id="SSF53822">
    <property type="entry name" value="Periplasmic binding protein-like I"/>
    <property type="match status" value="1"/>
</dbReference>
<keyword evidence="2" id="KW-0812">Transmembrane</keyword>
<sequence>CELMNRGILALVSSIGCMSAGSLQSLADAMHIPHLFIQRAPTGTPRSSCPPTSRAQPDDYTLFVRPPVYLNDVIFQVVMEYTWQKFIIFYDTDY</sequence>
<evidence type="ECO:0000259" key="5">
    <source>
        <dbReference type="Pfam" id="PF01094"/>
    </source>
</evidence>
<dbReference type="Pfam" id="PF01094">
    <property type="entry name" value="ANF_receptor"/>
    <property type="match status" value="1"/>
</dbReference>
<keyword evidence="7" id="KW-1185">Reference proteome</keyword>
<accession>A0ABD0QI07</accession>
<organism evidence="6 7">
    <name type="scientific">Cirrhinus mrigala</name>
    <name type="common">Mrigala</name>
    <dbReference type="NCBI Taxonomy" id="683832"/>
    <lineage>
        <taxon>Eukaryota</taxon>
        <taxon>Metazoa</taxon>
        <taxon>Chordata</taxon>
        <taxon>Craniata</taxon>
        <taxon>Vertebrata</taxon>
        <taxon>Euteleostomi</taxon>
        <taxon>Actinopterygii</taxon>
        <taxon>Neopterygii</taxon>
        <taxon>Teleostei</taxon>
        <taxon>Ostariophysi</taxon>
        <taxon>Cypriniformes</taxon>
        <taxon>Cyprinidae</taxon>
        <taxon>Labeoninae</taxon>
        <taxon>Labeonini</taxon>
        <taxon>Cirrhinus</taxon>
    </lineage>
</organism>
<evidence type="ECO:0000313" key="7">
    <source>
        <dbReference type="Proteomes" id="UP001529510"/>
    </source>
</evidence>
<keyword evidence="3" id="KW-1133">Transmembrane helix</keyword>
<dbReference type="InterPro" id="IPR001828">
    <property type="entry name" value="ANF_lig-bd_rcpt"/>
</dbReference>